<gene>
    <name evidence="1" type="ORF">CALMAC_LOCUS20828</name>
</gene>
<reference evidence="1 2" key="1">
    <citation type="submission" date="2019-01" db="EMBL/GenBank/DDBJ databases">
        <authorList>
            <person name="Sayadi A."/>
        </authorList>
    </citation>
    <scope>NUCLEOTIDE SEQUENCE [LARGE SCALE GENOMIC DNA]</scope>
</reference>
<sequence length="55" mass="6302">MASCTGGGAKRYILDFIEQNKQHIKIIKRHLQLNENKTVKLCQNDASISIQFMQP</sequence>
<feature type="non-terminal residue" evidence="1">
    <location>
        <position position="55"/>
    </location>
</feature>
<dbReference type="EMBL" id="CAACVG010015219">
    <property type="protein sequence ID" value="VEN64259.1"/>
    <property type="molecule type" value="Genomic_DNA"/>
</dbReference>
<name>A0A653DVM6_CALMS</name>
<protein>
    <submittedName>
        <fullName evidence="1">Uncharacterized protein</fullName>
    </submittedName>
</protein>
<dbReference type="Proteomes" id="UP000410492">
    <property type="component" value="Unassembled WGS sequence"/>
</dbReference>
<organism evidence="1 2">
    <name type="scientific">Callosobruchus maculatus</name>
    <name type="common">Southern cowpea weevil</name>
    <name type="synonym">Pulse bruchid</name>
    <dbReference type="NCBI Taxonomy" id="64391"/>
    <lineage>
        <taxon>Eukaryota</taxon>
        <taxon>Metazoa</taxon>
        <taxon>Ecdysozoa</taxon>
        <taxon>Arthropoda</taxon>
        <taxon>Hexapoda</taxon>
        <taxon>Insecta</taxon>
        <taxon>Pterygota</taxon>
        <taxon>Neoptera</taxon>
        <taxon>Endopterygota</taxon>
        <taxon>Coleoptera</taxon>
        <taxon>Polyphaga</taxon>
        <taxon>Cucujiformia</taxon>
        <taxon>Chrysomeloidea</taxon>
        <taxon>Chrysomelidae</taxon>
        <taxon>Bruchinae</taxon>
        <taxon>Bruchini</taxon>
        <taxon>Callosobruchus</taxon>
    </lineage>
</organism>
<evidence type="ECO:0000313" key="2">
    <source>
        <dbReference type="Proteomes" id="UP000410492"/>
    </source>
</evidence>
<accession>A0A653DVM6</accession>
<proteinExistence type="predicted"/>
<dbReference type="AlphaFoldDB" id="A0A653DVM6"/>
<evidence type="ECO:0000313" key="1">
    <source>
        <dbReference type="EMBL" id="VEN64259.1"/>
    </source>
</evidence>
<keyword evidence="2" id="KW-1185">Reference proteome</keyword>
<dbReference type="OrthoDB" id="303066at2759"/>